<dbReference type="AlphaFoldDB" id="A0AAP0RB60"/>
<accession>A0AAP0RB60</accession>
<protein>
    <submittedName>
        <fullName evidence="1">Uncharacterized protein</fullName>
    </submittedName>
</protein>
<evidence type="ECO:0000313" key="1">
    <source>
        <dbReference type="EMBL" id="KAK9274349.1"/>
    </source>
</evidence>
<dbReference type="Proteomes" id="UP001415857">
    <property type="component" value="Unassembled WGS sequence"/>
</dbReference>
<name>A0AAP0RB60_LIQFO</name>
<reference evidence="1 2" key="1">
    <citation type="journal article" date="2024" name="Plant J.">
        <title>Genome sequences and population genomics reveal climatic adaptation and genomic divergence between two closely related sweetgum species.</title>
        <authorList>
            <person name="Xu W.Q."/>
            <person name="Ren C.Q."/>
            <person name="Zhang X.Y."/>
            <person name="Comes H.P."/>
            <person name="Liu X.H."/>
            <person name="Li Y.G."/>
            <person name="Kettle C.J."/>
            <person name="Jalonen R."/>
            <person name="Gaisberger H."/>
            <person name="Ma Y.Z."/>
            <person name="Qiu Y.X."/>
        </authorList>
    </citation>
    <scope>NUCLEOTIDE SEQUENCE [LARGE SCALE GENOMIC DNA]</scope>
    <source>
        <strain evidence="1">Hangzhou</strain>
    </source>
</reference>
<proteinExistence type="predicted"/>
<dbReference type="EMBL" id="JBBPBK010000012">
    <property type="protein sequence ID" value="KAK9274349.1"/>
    <property type="molecule type" value="Genomic_DNA"/>
</dbReference>
<gene>
    <name evidence="1" type="ORF">L1049_019163</name>
</gene>
<keyword evidence="2" id="KW-1185">Reference proteome</keyword>
<organism evidence="1 2">
    <name type="scientific">Liquidambar formosana</name>
    <name type="common">Formosan gum</name>
    <dbReference type="NCBI Taxonomy" id="63359"/>
    <lineage>
        <taxon>Eukaryota</taxon>
        <taxon>Viridiplantae</taxon>
        <taxon>Streptophyta</taxon>
        <taxon>Embryophyta</taxon>
        <taxon>Tracheophyta</taxon>
        <taxon>Spermatophyta</taxon>
        <taxon>Magnoliopsida</taxon>
        <taxon>eudicotyledons</taxon>
        <taxon>Gunneridae</taxon>
        <taxon>Pentapetalae</taxon>
        <taxon>Saxifragales</taxon>
        <taxon>Altingiaceae</taxon>
        <taxon>Liquidambar</taxon>
    </lineage>
</organism>
<sequence>MDKYVVPLKASPQNPKPHRRHLWKRSVVELNGRFGSKYRHEISGLLMQSYSEMNQIADGAFLDHQVPIKRQGISALAFDTKGIYLASVTKSGVLNSA</sequence>
<comment type="caution">
    <text evidence="1">The sequence shown here is derived from an EMBL/GenBank/DDBJ whole genome shotgun (WGS) entry which is preliminary data.</text>
</comment>
<evidence type="ECO:0000313" key="2">
    <source>
        <dbReference type="Proteomes" id="UP001415857"/>
    </source>
</evidence>